<evidence type="ECO:0000256" key="3">
    <source>
        <dbReference type="SAM" id="Phobius"/>
    </source>
</evidence>
<comment type="caution">
    <text evidence="4">The sequence shown here is derived from an EMBL/GenBank/DDBJ whole genome shotgun (WGS) entry which is preliminary data.</text>
</comment>
<name>A0A3D8Q9B0_9HELO</name>
<protein>
    <recommendedName>
        <fullName evidence="6">Tat pathway signal sequence</fullName>
    </recommendedName>
</protein>
<feature type="transmembrane region" description="Helical" evidence="3">
    <location>
        <begin position="41"/>
        <end position="58"/>
    </location>
</feature>
<dbReference type="AlphaFoldDB" id="A0A3D8Q9B0"/>
<evidence type="ECO:0000313" key="5">
    <source>
        <dbReference type="Proteomes" id="UP000256645"/>
    </source>
</evidence>
<gene>
    <name evidence="4" type="ORF">BP6252_13658</name>
</gene>
<dbReference type="Pfam" id="PF11807">
    <property type="entry name" value="UstYa"/>
    <property type="match status" value="1"/>
</dbReference>
<dbReference type="STRING" id="1849047.A0A3D8Q9B0"/>
<organism evidence="4 5">
    <name type="scientific">Coleophoma cylindrospora</name>
    <dbReference type="NCBI Taxonomy" id="1849047"/>
    <lineage>
        <taxon>Eukaryota</taxon>
        <taxon>Fungi</taxon>
        <taxon>Dikarya</taxon>
        <taxon>Ascomycota</taxon>
        <taxon>Pezizomycotina</taxon>
        <taxon>Leotiomycetes</taxon>
        <taxon>Helotiales</taxon>
        <taxon>Dermateaceae</taxon>
        <taxon>Coleophoma</taxon>
    </lineage>
</organism>
<keyword evidence="3" id="KW-0472">Membrane</keyword>
<dbReference type="PANTHER" id="PTHR33365:SF4">
    <property type="entry name" value="CYCLOCHLOROTINE BIOSYNTHESIS PROTEIN O"/>
    <property type="match status" value="1"/>
</dbReference>
<comment type="pathway">
    <text evidence="1">Mycotoxin biosynthesis.</text>
</comment>
<keyword evidence="3" id="KW-0812">Transmembrane</keyword>
<dbReference type="EMBL" id="PDLM01000018">
    <property type="protein sequence ID" value="RDW58247.1"/>
    <property type="molecule type" value="Genomic_DNA"/>
</dbReference>
<evidence type="ECO:0008006" key="6">
    <source>
        <dbReference type="Google" id="ProtNLM"/>
    </source>
</evidence>
<evidence type="ECO:0000256" key="1">
    <source>
        <dbReference type="ARBA" id="ARBA00004685"/>
    </source>
</evidence>
<dbReference type="GO" id="GO:0043386">
    <property type="term" value="P:mycotoxin biosynthetic process"/>
    <property type="evidence" value="ECO:0007669"/>
    <property type="project" value="InterPro"/>
</dbReference>
<evidence type="ECO:0000313" key="4">
    <source>
        <dbReference type="EMBL" id="RDW58247.1"/>
    </source>
</evidence>
<dbReference type="InterPro" id="IPR021765">
    <property type="entry name" value="UstYa-like"/>
</dbReference>
<dbReference type="Proteomes" id="UP000256645">
    <property type="component" value="Unassembled WGS sequence"/>
</dbReference>
<keyword evidence="3" id="KW-1133">Transmembrane helix</keyword>
<dbReference type="OrthoDB" id="3687641at2759"/>
<comment type="similarity">
    <text evidence="2">Belongs to the ustYa family.</text>
</comment>
<keyword evidence="5" id="KW-1185">Reference proteome</keyword>
<dbReference type="PANTHER" id="PTHR33365">
    <property type="entry name" value="YALI0B05434P"/>
    <property type="match status" value="1"/>
</dbReference>
<accession>A0A3D8Q9B0</accession>
<proteinExistence type="inferred from homology"/>
<sequence>MAERDGPKHIEVEKLEDDSLLGDDDMLQQTISHRAPRRRRFVEWLVWGILILFSLALMTDNIRLRKKQDAVAESAFKTDLTAAKPLAGLVEYAFTGGIQIDENGKLYREVDPSKPQYAGEPSPEIDKAWDDLLGAVDLILPVEEVHGAEAESIHTPDGKGVFISLDVYHSLHCVDLMRRAIDFRYYYPTGKVPYFYRSHLDHCVDYIRQALQCQSDLTPLTYLKFSKRNTSIPVFGTSHTCRDFSKVHEWAMERRAEFR</sequence>
<evidence type="ECO:0000256" key="2">
    <source>
        <dbReference type="ARBA" id="ARBA00035112"/>
    </source>
</evidence>
<reference evidence="4 5" key="1">
    <citation type="journal article" date="2018" name="IMA Fungus">
        <title>IMA Genome-F 9: Draft genome sequence of Annulohypoxylon stygium, Aspergillus mulundensis, Berkeleyomyces basicola (syn. Thielaviopsis basicola), Ceratocystis smalleyi, two Cercospora beticola strains, Coleophoma cylindrospora, Fusarium fracticaudum, Phialophora cf. hyalina, and Morchella septimelata.</title>
        <authorList>
            <person name="Wingfield B.D."/>
            <person name="Bills G.F."/>
            <person name="Dong Y."/>
            <person name="Huang W."/>
            <person name="Nel W.J."/>
            <person name="Swalarsk-Parry B.S."/>
            <person name="Vaghefi N."/>
            <person name="Wilken P.M."/>
            <person name="An Z."/>
            <person name="de Beer Z.W."/>
            <person name="De Vos L."/>
            <person name="Chen L."/>
            <person name="Duong T.A."/>
            <person name="Gao Y."/>
            <person name="Hammerbacher A."/>
            <person name="Kikkert J.R."/>
            <person name="Li Y."/>
            <person name="Li H."/>
            <person name="Li K."/>
            <person name="Li Q."/>
            <person name="Liu X."/>
            <person name="Ma X."/>
            <person name="Naidoo K."/>
            <person name="Pethybridge S.J."/>
            <person name="Sun J."/>
            <person name="Steenkamp E.T."/>
            <person name="van der Nest M.A."/>
            <person name="van Wyk S."/>
            <person name="Wingfield M.J."/>
            <person name="Xiong C."/>
            <person name="Yue Q."/>
            <person name="Zhang X."/>
        </authorList>
    </citation>
    <scope>NUCLEOTIDE SEQUENCE [LARGE SCALE GENOMIC DNA]</scope>
    <source>
        <strain evidence="4 5">BP6252</strain>
    </source>
</reference>